<evidence type="ECO:0000313" key="2">
    <source>
        <dbReference type="EMBL" id="CAH0034352.1"/>
    </source>
</evidence>
<dbReference type="AlphaFoldDB" id="A0A9N9VWR0"/>
<keyword evidence="1" id="KW-0812">Transmembrane</keyword>
<dbReference type="Proteomes" id="UP000696573">
    <property type="component" value="Unassembled WGS sequence"/>
</dbReference>
<feature type="transmembrane region" description="Helical" evidence="1">
    <location>
        <begin position="301"/>
        <end position="322"/>
    </location>
</feature>
<keyword evidence="3" id="KW-1185">Reference proteome</keyword>
<keyword evidence="1" id="KW-0472">Membrane</keyword>
<proteinExistence type="predicted"/>
<accession>A0A9N9VWR0</accession>
<protein>
    <submittedName>
        <fullName evidence="2">Uncharacterized protein</fullName>
    </submittedName>
</protein>
<reference evidence="2" key="1">
    <citation type="submission" date="2021-10" db="EMBL/GenBank/DDBJ databases">
        <authorList>
            <person name="Piombo E."/>
        </authorList>
    </citation>
    <scope>NUCLEOTIDE SEQUENCE</scope>
</reference>
<comment type="caution">
    <text evidence="2">The sequence shown here is derived from an EMBL/GenBank/DDBJ whole genome shotgun (WGS) entry which is preliminary data.</text>
</comment>
<evidence type="ECO:0000313" key="3">
    <source>
        <dbReference type="Proteomes" id="UP000696573"/>
    </source>
</evidence>
<organism evidence="2 3">
    <name type="scientific">Clonostachys rhizophaga</name>
    <dbReference type="NCBI Taxonomy" id="160324"/>
    <lineage>
        <taxon>Eukaryota</taxon>
        <taxon>Fungi</taxon>
        <taxon>Dikarya</taxon>
        <taxon>Ascomycota</taxon>
        <taxon>Pezizomycotina</taxon>
        <taxon>Sordariomycetes</taxon>
        <taxon>Hypocreomycetidae</taxon>
        <taxon>Hypocreales</taxon>
        <taxon>Bionectriaceae</taxon>
        <taxon>Clonostachys</taxon>
    </lineage>
</organism>
<name>A0A9N9VWR0_9HYPO</name>
<evidence type="ECO:0000256" key="1">
    <source>
        <dbReference type="SAM" id="Phobius"/>
    </source>
</evidence>
<dbReference type="OrthoDB" id="10540655at2759"/>
<keyword evidence="1" id="KW-1133">Transmembrane helix</keyword>
<gene>
    <name evidence="2" type="ORF">CRHIZ90672A_00009244</name>
</gene>
<dbReference type="EMBL" id="CABFNQ020000750">
    <property type="protein sequence ID" value="CAH0034352.1"/>
    <property type="molecule type" value="Genomic_DNA"/>
</dbReference>
<sequence length="433" mass="46863">MSELRESGPINISYERLDTGTPDQHRYAAVMVLSDHGLTHAIADTVLDIEKCIYTAAQIECAKPCEGDDEGNAITTSPSSNAHKKQLHEHIAAGDPPDMACNSYLTAAFEKYASCINQAKCICCTIASNGLTSSTCYRPAALQVINVTPKASVAIGGTGCTSFGVKLSYVLFMTLGVTQAWVNLLTPALAPPCADPQLETWRRRLWNQAIKAGLTAFVASPSLYFLGARIYLTDKKEKAIVSIVLGPAVRAIAVPEIHQPALSTLFYSPGIELDMLVVTNINATYLYSVVAFGFQMAGKPLGTFEFVGATLLIILTVVRRLIVTFSHCKAISAVSVQFIQHTMANRRHHRERSPLTEERFFDGEKKGFTTDPAKVLVASGNQPVSAAFSKHQVILTSEDNVKGHVTDIHVVPGAGIEDKFGDDVRTLHAGRSR</sequence>